<dbReference type="AlphaFoldDB" id="A0A383BK14"/>
<dbReference type="EMBL" id="UINC01201027">
    <property type="protein sequence ID" value="SVE20181.1"/>
    <property type="molecule type" value="Genomic_DNA"/>
</dbReference>
<dbReference type="InterPro" id="IPR036977">
    <property type="entry name" value="DNA_primase_Znf_CHC2"/>
</dbReference>
<gene>
    <name evidence="1" type="ORF">METZ01_LOCUS473035</name>
</gene>
<reference evidence="1" key="1">
    <citation type="submission" date="2018-05" db="EMBL/GenBank/DDBJ databases">
        <authorList>
            <person name="Lanie J.A."/>
            <person name="Ng W.-L."/>
            <person name="Kazmierczak K.M."/>
            <person name="Andrzejewski T.M."/>
            <person name="Davidsen T.M."/>
            <person name="Wayne K.J."/>
            <person name="Tettelin H."/>
            <person name="Glass J.I."/>
            <person name="Rusch D."/>
            <person name="Podicherti R."/>
            <person name="Tsui H.-C.T."/>
            <person name="Winkler M.E."/>
        </authorList>
    </citation>
    <scope>NUCLEOTIDE SEQUENCE</scope>
</reference>
<accession>A0A383BK14</accession>
<dbReference type="SUPFAM" id="SSF57783">
    <property type="entry name" value="Zinc beta-ribbon"/>
    <property type="match status" value="1"/>
</dbReference>
<feature type="non-terminal residue" evidence="1">
    <location>
        <position position="193"/>
    </location>
</feature>
<proteinExistence type="predicted"/>
<dbReference type="Gene3D" id="3.90.580.10">
    <property type="entry name" value="Zinc finger, CHC2-type domain"/>
    <property type="match status" value="1"/>
</dbReference>
<dbReference type="GO" id="GO:0006260">
    <property type="term" value="P:DNA replication"/>
    <property type="evidence" value="ECO:0007669"/>
    <property type="project" value="InterPro"/>
</dbReference>
<dbReference type="GO" id="GO:0008270">
    <property type="term" value="F:zinc ion binding"/>
    <property type="evidence" value="ECO:0007669"/>
    <property type="project" value="InterPro"/>
</dbReference>
<dbReference type="GO" id="GO:0003677">
    <property type="term" value="F:DNA binding"/>
    <property type="evidence" value="ECO:0007669"/>
    <property type="project" value="InterPro"/>
</dbReference>
<protein>
    <submittedName>
        <fullName evidence="1">Uncharacterized protein</fullName>
    </submittedName>
</protein>
<evidence type="ECO:0000313" key="1">
    <source>
        <dbReference type="EMBL" id="SVE20181.1"/>
    </source>
</evidence>
<organism evidence="1">
    <name type="scientific">marine metagenome</name>
    <dbReference type="NCBI Taxonomy" id="408172"/>
    <lineage>
        <taxon>unclassified sequences</taxon>
        <taxon>metagenomes</taxon>
        <taxon>ecological metagenomes</taxon>
    </lineage>
</organism>
<sequence>MKEVAREVRMETVLDLLSLDPPDSSHKIRSINNPDENEPSLHIYEYDFYDFSSGQGGDQIEFVKLVLNCNFWRALTFICQAEGMDGKRDEMAPKALPDLTDRFNNEPAGCATPRQNARDMVAKKWPYLTLDDVESFGIKVTPYSLWIPFWYEGKVVGIKTRGTMGADNKMSVKGSRFTTALYSVLYRPEATHA</sequence>
<name>A0A383BK14_9ZZZZ</name>